<evidence type="ECO:0000313" key="2">
    <source>
        <dbReference type="EMBL" id="CBJ48939.1"/>
    </source>
</evidence>
<gene>
    <name evidence="2" type="ORF">Esi_0102_0023</name>
</gene>
<feature type="compositionally biased region" description="Basic and acidic residues" evidence="1">
    <location>
        <begin position="652"/>
        <end position="663"/>
    </location>
</feature>
<evidence type="ECO:0000256" key="1">
    <source>
        <dbReference type="SAM" id="MobiDB-lite"/>
    </source>
</evidence>
<feature type="compositionally biased region" description="Basic and acidic residues" evidence="1">
    <location>
        <begin position="422"/>
        <end position="431"/>
    </location>
</feature>
<feature type="compositionally biased region" description="Polar residues" evidence="1">
    <location>
        <begin position="861"/>
        <end position="870"/>
    </location>
</feature>
<feature type="compositionally biased region" description="Basic and acidic residues" evidence="1">
    <location>
        <begin position="289"/>
        <end position="315"/>
    </location>
</feature>
<feature type="compositionally biased region" description="Low complexity" evidence="1">
    <location>
        <begin position="824"/>
        <end position="835"/>
    </location>
</feature>
<keyword evidence="3" id="KW-1185">Reference proteome</keyword>
<feature type="compositionally biased region" description="Basic and acidic residues" evidence="1">
    <location>
        <begin position="602"/>
        <end position="623"/>
    </location>
</feature>
<evidence type="ECO:0000313" key="3">
    <source>
        <dbReference type="Proteomes" id="UP000002630"/>
    </source>
</evidence>
<feature type="compositionally biased region" description="Low complexity" evidence="1">
    <location>
        <begin position="441"/>
        <end position="452"/>
    </location>
</feature>
<dbReference type="Proteomes" id="UP000002630">
    <property type="component" value="Linkage Group LG23"/>
</dbReference>
<name>D7FGV0_ECTSI</name>
<feature type="compositionally biased region" description="Basic and acidic residues" evidence="1">
    <location>
        <begin position="542"/>
        <end position="551"/>
    </location>
</feature>
<feature type="region of interest" description="Disordered" evidence="1">
    <location>
        <begin position="824"/>
        <end position="1194"/>
    </location>
</feature>
<feature type="compositionally biased region" description="Basic and acidic residues" evidence="1">
    <location>
        <begin position="222"/>
        <end position="232"/>
    </location>
</feature>
<organism evidence="2 3">
    <name type="scientific">Ectocarpus siliculosus</name>
    <name type="common">Brown alga</name>
    <name type="synonym">Conferva siliculosa</name>
    <dbReference type="NCBI Taxonomy" id="2880"/>
    <lineage>
        <taxon>Eukaryota</taxon>
        <taxon>Sar</taxon>
        <taxon>Stramenopiles</taxon>
        <taxon>Ochrophyta</taxon>
        <taxon>PX clade</taxon>
        <taxon>Phaeophyceae</taxon>
        <taxon>Ectocarpales</taxon>
        <taxon>Ectocarpaceae</taxon>
        <taxon>Ectocarpus</taxon>
    </lineage>
</organism>
<feature type="compositionally biased region" description="Basic and acidic residues" evidence="1">
    <location>
        <begin position="1027"/>
        <end position="1049"/>
    </location>
</feature>
<feature type="compositionally biased region" description="Basic and acidic residues" evidence="1">
    <location>
        <begin position="489"/>
        <end position="500"/>
    </location>
</feature>
<dbReference type="OMA" id="IANEAQD"/>
<feature type="region of interest" description="Disordered" evidence="1">
    <location>
        <begin position="284"/>
        <end position="717"/>
    </location>
</feature>
<dbReference type="EMBL" id="FN649748">
    <property type="protein sequence ID" value="CBJ48939.1"/>
    <property type="molecule type" value="Genomic_DNA"/>
</dbReference>
<accession>D7FGV0</accession>
<dbReference type="AlphaFoldDB" id="D7FGV0"/>
<feature type="compositionally biased region" description="Polar residues" evidence="1">
    <location>
        <begin position="890"/>
        <end position="904"/>
    </location>
</feature>
<dbReference type="OrthoDB" id="10381492at2759"/>
<feature type="region of interest" description="Disordered" evidence="1">
    <location>
        <begin position="745"/>
        <end position="809"/>
    </location>
</feature>
<dbReference type="EMBL" id="FN647705">
    <property type="protein sequence ID" value="CBJ48939.1"/>
    <property type="molecule type" value="Genomic_DNA"/>
</dbReference>
<reference evidence="2 3" key="1">
    <citation type="journal article" date="2010" name="Nature">
        <title>The Ectocarpus genome and the independent evolution of multicellularity in brown algae.</title>
        <authorList>
            <person name="Cock J.M."/>
            <person name="Sterck L."/>
            <person name="Rouze P."/>
            <person name="Scornet D."/>
            <person name="Allen A.E."/>
            <person name="Amoutzias G."/>
            <person name="Anthouard V."/>
            <person name="Artiguenave F."/>
            <person name="Aury J.M."/>
            <person name="Badger J.H."/>
            <person name="Beszteri B."/>
            <person name="Billiau K."/>
            <person name="Bonnet E."/>
            <person name="Bothwell J.H."/>
            <person name="Bowler C."/>
            <person name="Boyen C."/>
            <person name="Brownlee C."/>
            <person name="Carrano C.J."/>
            <person name="Charrier B."/>
            <person name="Cho G.Y."/>
            <person name="Coelho S.M."/>
            <person name="Collen J."/>
            <person name="Corre E."/>
            <person name="Da Silva C."/>
            <person name="Delage L."/>
            <person name="Delaroque N."/>
            <person name="Dittami S.M."/>
            <person name="Doulbeau S."/>
            <person name="Elias M."/>
            <person name="Farnham G."/>
            <person name="Gachon C.M."/>
            <person name="Gschloessl B."/>
            <person name="Heesch S."/>
            <person name="Jabbari K."/>
            <person name="Jubin C."/>
            <person name="Kawai H."/>
            <person name="Kimura K."/>
            <person name="Kloareg B."/>
            <person name="Kupper F.C."/>
            <person name="Lang D."/>
            <person name="Le Bail A."/>
            <person name="Leblanc C."/>
            <person name="Lerouge P."/>
            <person name="Lohr M."/>
            <person name="Lopez P.J."/>
            <person name="Martens C."/>
            <person name="Maumus F."/>
            <person name="Michel G."/>
            <person name="Miranda-Saavedra D."/>
            <person name="Morales J."/>
            <person name="Moreau H."/>
            <person name="Motomura T."/>
            <person name="Nagasato C."/>
            <person name="Napoli C.A."/>
            <person name="Nelson D.R."/>
            <person name="Nyvall-Collen P."/>
            <person name="Peters A.F."/>
            <person name="Pommier C."/>
            <person name="Potin P."/>
            <person name="Poulain J."/>
            <person name="Quesneville H."/>
            <person name="Read B."/>
            <person name="Rensing S.A."/>
            <person name="Ritter A."/>
            <person name="Rousvoal S."/>
            <person name="Samanta M."/>
            <person name="Samson G."/>
            <person name="Schroeder D.C."/>
            <person name="Segurens B."/>
            <person name="Strittmatter M."/>
            <person name="Tonon T."/>
            <person name="Tregear J.W."/>
            <person name="Valentin K."/>
            <person name="von Dassow P."/>
            <person name="Yamagishi T."/>
            <person name="Van de Peer Y."/>
            <person name="Wincker P."/>
        </authorList>
    </citation>
    <scope>NUCLEOTIDE SEQUENCE [LARGE SCALE GENOMIC DNA]</scope>
    <source>
        <strain evidence="3">Ec32 / CCAP1310/4</strain>
    </source>
</reference>
<sequence length="1194" mass="128825">MEAVDGLRHRASPPVALHHRLLTSPVTPFPTRVVRGADTELEENRLAVLQMPKTCFREKLNLLPGKFHLRVDLAMVRQTPRSRHICPATTSHREKTRGRGGRRTHHWLGRQRQGQGRRRRRLVWRARCTAVSGSGEVQARRHEVPAEFPLEPDVAICLREADVRQIGRERSESADEMREALALRDESRRLRTARAERARRARIAQQKIARYREDRIRELESRLARHSGDRQPDAPPTPRAEAPAAPGDAQVTEQGLSVDINANKLQQLSRQRREIEAAIAAALEEDPTLEDKSPRSDRSRGDGAESLAVEHERPKSGRRKRAQLREEEPYRRQQQQPPPPRRRRSGDSSSRTQEDPYVFGQDVDYQEQDEPPAIPLGKPPLAPCRAGGERRRKHSNVRRQSSVSEVDERLDRSEGGGIPESFPRDGENDRDSDVDEVQTEDGNGNDSGWSNNRLSDFGGSVWEENVSSRGWDADDGRGEVPPLALVETEELRARGDENQPRRQRHWVRSGGHEHVESSMANQRRGEERDIGSHRGGSLEQRSVPRTDHGEVVGHPGASEPLDDDGSYNSRWSLSDEDEAQERSGGERGASTRQAYAGDASGSDDRAREPSRSSHREAQKHTWDEDASVASNTKEGGGNVAGMVPEYLDDFFEEKSEGHDRGDDVPFAVSEPSDEENPAFAAGEELPSDRKSVSAQSWVVDQEESHPAGVDEDPDQVLLQPVSPPVLRHSAQAAAVVAAKAEGGSLERSVEVQVSPVGEPPTNLHGGASKEEVSPSHGPENPVVTTVGNARDDGRTIAEEDDSESGDVATPMKIDSAVLFASLSSSTAGTSLSSKSMARAEGKWGSRTGTSAAALAAKQGEVSASTFALSTTDDDGDTGVNSEGKGDISRGRSSARLSDRQQTPDNKCPPVADTGEALVGSGRVATDANKPEEGSEPRASAPPPATSTRSESGGVVTLSPEADRRSESPPALGERQSRPPSDDSLGGLPHNYNSSSSTPAPSPLLFTTPSELEATRPVVGDHPVPLLAKEEGQPSSEGSHHATLEPEQEKAILSTLEPSASPRGEQASADSSDISSGVGGDPTVQAAVLDNSPSAPSQRTEMEGVAGDLDNEPSINGPESDKTSYLDGRASPDEHEGGLAGREHERDGSARDQEGAVLGTLEGQSLLAENSSHSGSALDVGGGAVDGDDDDDGYF</sequence>
<feature type="compositionally biased region" description="Basic and acidic residues" evidence="1">
    <location>
        <begin position="523"/>
        <end position="532"/>
    </location>
</feature>
<feature type="compositionally biased region" description="Basic and acidic residues" evidence="1">
    <location>
        <begin position="1118"/>
        <end position="1153"/>
    </location>
</feature>
<dbReference type="InParanoid" id="D7FGV0"/>
<proteinExistence type="predicted"/>
<feature type="region of interest" description="Disordered" evidence="1">
    <location>
        <begin position="222"/>
        <end position="251"/>
    </location>
</feature>
<feature type="compositionally biased region" description="Acidic residues" evidence="1">
    <location>
        <begin position="1185"/>
        <end position="1194"/>
    </location>
</feature>
<feature type="compositionally biased region" description="Pro residues" evidence="1">
    <location>
        <begin position="372"/>
        <end position="382"/>
    </location>
</feature>
<feature type="compositionally biased region" description="Low complexity" evidence="1">
    <location>
        <begin position="993"/>
        <end position="1009"/>
    </location>
</feature>
<protein>
    <submittedName>
        <fullName evidence="2">Uncharacterized protein</fullName>
    </submittedName>
</protein>